<proteinExistence type="predicted"/>
<dbReference type="Proteomes" id="UP001295794">
    <property type="component" value="Unassembled WGS sequence"/>
</dbReference>
<keyword evidence="3" id="KW-1185">Reference proteome</keyword>
<gene>
    <name evidence="2" type="ORF">MYCIT1_LOCUS24010</name>
</gene>
<evidence type="ECO:0000256" key="1">
    <source>
        <dbReference type="SAM" id="MobiDB-lite"/>
    </source>
</evidence>
<feature type="compositionally biased region" description="Polar residues" evidence="1">
    <location>
        <begin position="1"/>
        <end position="13"/>
    </location>
</feature>
<feature type="region of interest" description="Disordered" evidence="1">
    <location>
        <begin position="1"/>
        <end position="21"/>
    </location>
</feature>
<dbReference type="EMBL" id="CAVNYO010000405">
    <property type="protein sequence ID" value="CAK5275910.1"/>
    <property type="molecule type" value="Genomic_DNA"/>
</dbReference>
<evidence type="ECO:0000313" key="3">
    <source>
        <dbReference type="Proteomes" id="UP001295794"/>
    </source>
</evidence>
<sequence length="106" mass="11580">SSSRIASKLSTHSVSRHSVHAELVPKQVLRANITELSPHRTSPLPRSCHSALCHGRSSTSGIPFLTPLTSRSGRKPITCLVGRSVVLPLGEDKKARLYASQFKRKE</sequence>
<evidence type="ECO:0000313" key="2">
    <source>
        <dbReference type="EMBL" id="CAK5275910.1"/>
    </source>
</evidence>
<dbReference type="AlphaFoldDB" id="A0AAD2HIL0"/>
<feature type="non-terminal residue" evidence="2">
    <location>
        <position position="1"/>
    </location>
</feature>
<comment type="caution">
    <text evidence="2">The sequence shown here is derived from an EMBL/GenBank/DDBJ whole genome shotgun (WGS) entry which is preliminary data.</text>
</comment>
<protein>
    <submittedName>
        <fullName evidence="2">Uncharacterized protein</fullName>
    </submittedName>
</protein>
<accession>A0AAD2HIL0</accession>
<name>A0AAD2HIL0_9AGAR</name>
<organism evidence="2 3">
    <name type="scientific">Mycena citricolor</name>
    <dbReference type="NCBI Taxonomy" id="2018698"/>
    <lineage>
        <taxon>Eukaryota</taxon>
        <taxon>Fungi</taxon>
        <taxon>Dikarya</taxon>
        <taxon>Basidiomycota</taxon>
        <taxon>Agaricomycotina</taxon>
        <taxon>Agaricomycetes</taxon>
        <taxon>Agaricomycetidae</taxon>
        <taxon>Agaricales</taxon>
        <taxon>Marasmiineae</taxon>
        <taxon>Mycenaceae</taxon>
        <taxon>Mycena</taxon>
    </lineage>
</organism>
<reference evidence="2" key="1">
    <citation type="submission" date="2023-11" db="EMBL/GenBank/DDBJ databases">
        <authorList>
            <person name="De Vega J J."/>
            <person name="De Vega J J."/>
        </authorList>
    </citation>
    <scope>NUCLEOTIDE SEQUENCE</scope>
</reference>